<name>A0A4U5P820_STECR</name>
<keyword evidence="1" id="KW-0175">Coiled coil</keyword>
<feature type="region of interest" description="Disordered" evidence="2">
    <location>
        <begin position="1"/>
        <end position="56"/>
    </location>
</feature>
<reference evidence="3" key="1">
    <citation type="submission" date="2013-11" db="EMBL/GenBank/DDBJ databases">
        <authorList>
            <person name="Sternberg P."/>
            <person name="Dillman A."/>
            <person name="Macchietto M."/>
        </authorList>
    </citation>
    <scope>NUCLEOTIDE SEQUENCE</scope>
    <source>
        <strain evidence="3">ALL</strain>
    </source>
</reference>
<evidence type="ECO:0008006" key="4">
    <source>
        <dbReference type="Google" id="ProtNLM"/>
    </source>
</evidence>
<feature type="coiled-coil region" evidence="1">
    <location>
        <begin position="66"/>
        <end position="114"/>
    </location>
</feature>
<accession>A0A4U5P820</accession>
<dbReference type="EMBL" id="AZBU02000002">
    <property type="protein sequence ID" value="TKR92392.1"/>
    <property type="molecule type" value="Genomic_DNA"/>
</dbReference>
<gene>
    <name evidence="3" type="ORF">L596_007055</name>
</gene>
<dbReference type="AlphaFoldDB" id="A0A4U5P820"/>
<feature type="compositionally biased region" description="Basic and acidic residues" evidence="2">
    <location>
        <begin position="39"/>
        <end position="56"/>
    </location>
</feature>
<comment type="caution">
    <text evidence="3">The sequence shown here is derived from an EMBL/GenBank/DDBJ whole genome shotgun (WGS) entry which is preliminary data.</text>
</comment>
<sequence length="147" mass="16839">MSPKEATPSPPPGTSTSAPPSTSPSDWEPQIGKKRGRPRMNDSEIMHDPGTSKETKSKIIYRRKYAREYREKIRADLQTKEELREMLIRMEVENKQLKTTLDDLRSENHRILNNLVQSSLALQSLAVSRAPFVQQPFLPFNPFPPQP</sequence>
<protein>
    <recommendedName>
        <fullName evidence="4">BZIP domain-containing protein</fullName>
    </recommendedName>
</protein>
<organism evidence="3">
    <name type="scientific">Steinernema carpocapsae</name>
    <name type="common">Entomopathogenic nematode</name>
    <dbReference type="NCBI Taxonomy" id="34508"/>
    <lineage>
        <taxon>Eukaryota</taxon>
        <taxon>Metazoa</taxon>
        <taxon>Ecdysozoa</taxon>
        <taxon>Nematoda</taxon>
        <taxon>Chromadorea</taxon>
        <taxon>Rhabditida</taxon>
        <taxon>Tylenchina</taxon>
        <taxon>Panagrolaimomorpha</taxon>
        <taxon>Strongyloidoidea</taxon>
        <taxon>Steinernematidae</taxon>
        <taxon>Steinernema</taxon>
    </lineage>
</organism>
<reference evidence="3" key="3">
    <citation type="journal article" date="2019" name="G3 (Bethesda)">
        <title>Hybrid Assembly of the Genome of the Entomopathogenic Nematode Steinernema carpocapsae Identifies the X-Chromosome.</title>
        <authorList>
            <person name="Serra L."/>
            <person name="Macchietto M."/>
            <person name="Macias-Munoz A."/>
            <person name="McGill C.J."/>
            <person name="Rodriguez I.M."/>
            <person name="Rodriguez B."/>
            <person name="Murad R."/>
            <person name="Mortazavi A."/>
        </authorList>
    </citation>
    <scope>NUCLEOTIDE SEQUENCE</scope>
    <source>
        <strain evidence="3">ALL</strain>
    </source>
</reference>
<evidence type="ECO:0000313" key="3">
    <source>
        <dbReference type="EMBL" id="TKR92392.1"/>
    </source>
</evidence>
<evidence type="ECO:0000256" key="1">
    <source>
        <dbReference type="SAM" id="Coils"/>
    </source>
</evidence>
<evidence type="ECO:0000256" key="2">
    <source>
        <dbReference type="SAM" id="MobiDB-lite"/>
    </source>
</evidence>
<feature type="compositionally biased region" description="Low complexity" evidence="2">
    <location>
        <begin position="14"/>
        <end position="25"/>
    </location>
</feature>
<dbReference type="CDD" id="cd14686">
    <property type="entry name" value="bZIP"/>
    <property type="match status" value="1"/>
</dbReference>
<dbReference type="OrthoDB" id="10553375at2759"/>
<proteinExistence type="predicted"/>
<reference evidence="3" key="2">
    <citation type="journal article" date="2015" name="Genome Biol.">
        <title>Comparative genomics of Steinernema reveals deeply conserved gene regulatory networks.</title>
        <authorList>
            <person name="Dillman A.R."/>
            <person name="Macchietto M."/>
            <person name="Porter C.F."/>
            <person name="Rogers A."/>
            <person name="Williams B."/>
            <person name="Antoshechkin I."/>
            <person name="Lee M.M."/>
            <person name="Goodwin Z."/>
            <person name="Lu X."/>
            <person name="Lewis E.E."/>
            <person name="Goodrich-Blair H."/>
            <person name="Stock S.P."/>
            <person name="Adams B.J."/>
            <person name="Sternberg P.W."/>
            <person name="Mortazavi A."/>
        </authorList>
    </citation>
    <scope>NUCLEOTIDE SEQUENCE [LARGE SCALE GENOMIC DNA]</scope>
    <source>
        <strain evidence="3">ALL</strain>
    </source>
</reference>